<proteinExistence type="predicted"/>
<comment type="caution">
    <text evidence="1">The sequence shown here is derived from an EMBL/GenBank/DDBJ whole genome shotgun (WGS) entry which is preliminary data.</text>
</comment>
<accession>A0AC61QWC1</accession>
<dbReference type="EMBL" id="SRZB01000038">
    <property type="protein sequence ID" value="TGX97128.1"/>
    <property type="molecule type" value="Genomic_DNA"/>
</dbReference>
<dbReference type="Proteomes" id="UP000307720">
    <property type="component" value="Unassembled WGS sequence"/>
</dbReference>
<sequence length="188" mass="22386">MSYTKIEGDFHYLIFRGSKRTWWLADERVKKQFLNRLLRIREKVRFRVYAFCILDQEAHFLLHPLKDSGIGQTSDAMAQELQESYLSLYPCGKEEVETVSKRMVFCGSEDTLKYCCYIHMLARGYAERIQDYWWSSYSEYLHKNVTGLVETETVLRTLDTNPHRALQKFVQYHKKYSLLIKNVSQSEI</sequence>
<name>A0AC61QWC1_9FIRM</name>
<gene>
    <name evidence="1" type="ORF">E5357_13775</name>
</gene>
<evidence type="ECO:0000313" key="1">
    <source>
        <dbReference type="EMBL" id="TGX97128.1"/>
    </source>
</evidence>
<evidence type="ECO:0000313" key="2">
    <source>
        <dbReference type="Proteomes" id="UP000307720"/>
    </source>
</evidence>
<keyword evidence="2" id="KW-1185">Reference proteome</keyword>
<reference evidence="1" key="1">
    <citation type="submission" date="2019-04" db="EMBL/GenBank/DDBJ databases">
        <title>Microbes associate with the intestines of laboratory mice.</title>
        <authorList>
            <person name="Navarre W."/>
            <person name="Wong E."/>
            <person name="Huang K."/>
            <person name="Tropini C."/>
            <person name="Ng K."/>
            <person name="Yu B."/>
        </authorList>
    </citation>
    <scope>NUCLEOTIDE SEQUENCE</scope>
    <source>
        <strain evidence="1">NM72_1-8</strain>
    </source>
</reference>
<organism evidence="1 2">
    <name type="scientific">Hominisplanchenecus murintestinalis</name>
    <dbReference type="NCBI Taxonomy" id="2941517"/>
    <lineage>
        <taxon>Bacteria</taxon>
        <taxon>Bacillati</taxon>
        <taxon>Bacillota</taxon>
        <taxon>Clostridia</taxon>
        <taxon>Lachnospirales</taxon>
        <taxon>Lachnospiraceae</taxon>
        <taxon>Hominisplanchenecus</taxon>
    </lineage>
</organism>
<protein>
    <submittedName>
        <fullName evidence="1">Uncharacterized protein</fullName>
    </submittedName>
</protein>